<dbReference type="InterPro" id="IPR036318">
    <property type="entry name" value="FAD-bd_PCMH-like_sf"/>
</dbReference>
<comment type="similarity">
    <text evidence="2">Belongs to the FAD-binding oxidoreductase/transferase type 4 family.</text>
</comment>
<dbReference type="Gene3D" id="3.30.70.2740">
    <property type="match status" value="1"/>
</dbReference>
<dbReference type="InterPro" id="IPR016164">
    <property type="entry name" value="FAD-linked_Oxase-like_C"/>
</dbReference>
<dbReference type="InterPro" id="IPR006094">
    <property type="entry name" value="Oxid_FAD_bind_N"/>
</dbReference>
<dbReference type="Gene3D" id="3.30.70.2190">
    <property type="match status" value="1"/>
</dbReference>
<reference evidence="7 8" key="1">
    <citation type="submission" date="2019-04" db="EMBL/GenBank/DDBJ databases">
        <title>Mesorhizobium composti sp. nov., isolated from compost.</title>
        <authorList>
            <person name="Lin S.-Y."/>
            <person name="Hameed A."/>
            <person name="Hsieh Y.-T."/>
            <person name="Young C.-C."/>
        </authorList>
    </citation>
    <scope>NUCLEOTIDE SEQUENCE [LARGE SCALE GENOMIC DNA]</scope>
    <source>
        <strain evidence="7 8">CC-YTH430</strain>
    </source>
</reference>
<dbReference type="SUPFAM" id="SSF56176">
    <property type="entry name" value="FAD-binding/transporter-associated domain-like"/>
    <property type="match status" value="1"/>
</dbReference>
<keyword evidence="3" id="KW-0285">Flavoprotein</keyword>
<dbReference type="EMBL" id="SSNY01000012">
    <property type="protein sequence ID" value="THF55228.1"/>
    <property type="molecule type" value="Genomic_DNA"/>
</dbReference>
<keyword evidence="4" id="KW-0274">FAD</keyword>
<evidence type="ECO:0000256" key="3">
    <source>
        <dbReference type="ARBA" id="ARBA00022630"/>
    </source>
</evidence>
<evidence type="ECO:0000256" key="4">
    <source>
        <dbReference type="ARBA" id="ARBA00022827"/>
    </source>
</evidence>
<dbReference type="Pfam" id="PF01565">
    <property type="entry name" value="FAD_binding_4"/>
    <property type="match status" value="1"/>
</dbReference>
<dbReference type="PANTHER" id="PTHR43716:SF1">
    <property type="entry name" value="D-2-HYDROXYGLUTARATE DEHYDROGENASE, MITOCHONDRIAL"/>
    <property type="match status" value="1"/>
</dbReference>
<comment type="caution">
    <text evidence="7">The sequence shown here is derived from an EMBL/GenBank/DDBJ whole genome shotgun (WGS) entry which is preliminary data.</text>
</comment>
<feature type="domain" description="FAD-binding PCMH-type" evidence="6">
    <location>
        <begin position="35"/>
        <end position="214"/>
    </location>
</feature>
<dbReference type="InterPro" id="IPR016169">
    <property type="entry name" value="FAD-bd_PCMH_sub2"/>
</dbReference>
<protein>
    <submittedName>
        <fullName evidence="7">FAD-binding oxidoreductase</fullName>
    </submittedName>
</protein>
<keyword evidence="8" id="KW-1185">Reference proteome</keyword>
<dbReference type="Proteomes" id="UP000306441">
    <property type="component" value="Unassembled WGS sequence"/>
</dbReference>
<dbReference type="PANTHER" id="PTHR43716">
    <property type="entry name" value="D-2-HYDROXYGLUTARATE DEHYDROGENASE, MITOCHONDRIAL"/>
    <property type="match status" value="1"/>
</dbReference>
<proteinExistence type="inferred from homology"/>
<evidence type="ECO:0000256" key="2">
    <source>
        <dbReference type="ARBA" id="ARBA00008000"/>
    </source>
</evidence>
<dbReference type="PROSITE" id="PS51387">
    <property type="entry name" value="FAD_PCMH"/>
    <property type="match status" value="1"/>
</dbReference>
<evidence type="ECO:0000313" key="7">
    <source>
        <dbReference type="EMBL" id="THF55228.1"/>
    </source>
</evidence>
<accession>A0ABY2Q575</accession>
<dbReference type="InterPro" id="IPR016171">
    <property type="entry name" value="Vanillyl_alc_oxidase_C-sub2"/>
</dbReference>
<dbReference type="InterPro" id="IPR004113">
    <property type="entry name" value="FAD-bd_oxidored_4_C"/>
</dbReference>
<evidence type="ECO:0000256" key="1">
    <source>
        <dbReference type="ARBA" id="ARBA00001974"/>
    </source>
</evidence>
<comment type="cofactor">
    <cofactor evidence="1">
        <name>FAD</name>
        <dbReference type="ChEBI" id="CHEBI:57692"/>
    </cofactor>
</comment>
<dbReference type="Gene3D" id="1.10.45.10">
    <property type="entry name" value="Vanillyl-alcohol Oxidase, Chain A, domain 4"/>
    <property type="match status" value="1"/>
</dbReference>
<evidence type="ECO:0000256" key="5">
    <source>
        <dbReference type="ARBA" id="ARBA00023002"/>
    </source>
</evidence>
<dbReference type="InterPro" id="IPR016166">
    <property type="entry name" value="FAD-bd_PCMH"/>
</dbReference>
<dbReference type="Gene3D" id="3.30.465.10">
    <property type="match status" value="1"/>
</dbReference>
<dbReference type="SUPFAM" id="SSF55103">
    <property type="entry name" value="FAD-linked oxidases, C-terminal domain"/>
    <property type="match status" value="1"/>
</dbReference>
<gene>
    <name evidence="7" type="ORF">E6C48_18440</name>
</gene>
<evidence type="ECO:0000313" key="8">
    <source>
        <dbReference type="Proteomes" id="UP000306441"/>
    </source>
</evidence>
<dbReference type="RefSeq" id="WP_136359653.1">
    <property type="nucleotide sequence ID" value="NZ_SSNY01000012.1"/>
</dbReference>
<evidence type="ECO:0000259" key="6">
    <source>
        <dbReference type="PROSITE" id="PS51387"/>
    </source>
</evidence>
<keyword evidence="5" id="KW-0560">Oxidoreductase</keyword>
<dbReference type="Pfam" id="PF02913">
    <property type="entry name" value="FAD-oxidase_C"/>
    <property type="match status" value="1"/>
</dbReference>
<dbReference type="InterPro" id="IPR051264">
    <property type="entry name" value="FAD-oxidored/transferase_4"/>
</dbReference>
<organism evidence="7 8">
    <name type="scientific">Ollibium composti</name>
    <dbReference type="NCBI Taxonomy" id="2675109"/>
    <lineage>
        <taxon>Bacteria</taxon>
        <taxon>Pseudomonadati</taxon>
        <taxon>Pseudomonadota</taxon>
        <taxon>Alphaproteobacteria</taxon>
        <taxon>Hyphomicrobiales</taxon>
        <taxon>Phyllobacteriaceae</taxon>
        <taxon>Ollibium</taxon>
    </lineage>
</organism>
<name>A0ABY2Q575_9HYPH</name>
<sequence>MSQEFLDALTAALPDAVFLGDDIPARFRADWSGLSPVMPLALVRPRDTAGVSRALSLCNEHRVSVVPQGGLTGLAGGARPIAGGVALSLDRMTGIEEIDPVMATMTVQAGTPLAVVQVAAAEAGLFFGVDLGARDSCSIGGNIATNAGGNRVIRYGMTRESVLGLEAVLADGTVVSSLNKMLKNNAGYDLKQLFIGSEGTLGVITRAVLRLQARPAAIDSAFCACPDFEAVLKLLQQARRRLGASLTSFEVMWPSFYDFMTGKLPQLRRPFDRNHGGYVLIEASGADATQNGALLSELLAAGIEEGWVADAVLPASERDARDLWAVRESVSEYGRVMGPLTAFDVGLPTVGTDGVVAEVEGECRRRWPDAIVLAYGHIGDSNLHLVINVPASGDDQPHDEIAALVYGLVGQAGGTISAEHGIGVMKKPYLALSRSPQELALMARVKKALDPNDILNTGKVAAFAELCP</sequence>